<accession>A0A5D3C1S7</accession>
<evidence type="ECO:0000313" key="3">
    <source>
        <dbReference type="EMBL" id="KAA0052859.1"/>
    </source>
</evidence>
<evidence type="ECO:0000313" key="5">
    <source>
        <dbReference type="Proteomes" id="UP000321393"/>
    </source>
</evidence>
<dbReference type="InterPro" id="IPR054722">
    <property type="entry name" value="PolX-like_BBD"/>
</dbReference>
<dbReference type="OrthoDB" id="1742098at2759"/>
<dbReference type="EMBL" id="SSTE01010037">
    <property type="protein sequence ID" value="KAA0052859.1"/>
    <property type="molecule type" value="Genomic_DNA"/>
</dbReference>
<comment type="caution">
    <text evidence="4">The sequence shown here is derived from an EMBL/GenBank/DDBJ whole genome shotgun (WGS) entry which is preliminary data.</text>
</comment>
<dbReference type="AlphaFoldDB" id="A0A5D3C1S7"/>
<dbReference type="Pfam" id="PF22936">
    <property type="entry name" value="Pol_BBD"/>
    <property type="match status" value="1"/>
</dbReference>
<organism evidence="4 6">
    <name type="scientific">Cucumis melo var. makuwa</name>
    <name type="common">Oriental melon</name>
    <dbReference type="NCBI Taxonomy" id="1194695"/>
    <lineage>
        <taxon>Eukaryota</taxon>
        <taxon>Viridiplantae</taxon>
        <taxon>Streptophyta</taxon>
        <taxon>Embryophyta</taxon>
        <taxon>Tracheophyta</taxon>
        <taxon>Spermatophyta</taxon>
        <taxon>Magnoliopsida</taxon>
        <taxon>eudicotyledons</taxon>
        <taxon>Gunneridae</taxon>
        <taxon>Pentapetalae</taxon>
        <taxon>rosids</taxon>
        <taxon>fabids</taxon>
        <taxon>Cucurbitales</taxon>
        <taxon>Cucurbitaceae</taxon>
        <taxon>Benincaseae</taxon>
        <taxon>Cucumis</taxon>
    </lineage>
</organism>
<reference evidence="5 6" key="1">
    <citation type="submission" date="2019-08" db="EMBL/GenBank/DDBJ databases">
        <title>Draft genome sequences of two oriental melons (Cucumis melo L. var makuwa).</title>
        <authorList>
            <person name="Kwon S.-Y."/>
        </authorList>
    </citation>
    <scope>NUCLEOTIDE SEQUENCE [LARGE SCALE GENOMIC DNA]</scope>
    <source>
        <strain evidence="6">cv. Chang Bougi</strain>
        <strain evidence="5">cv. SW 3</strain>
        <tissue evidence="4">Leaf</tissue>
    </source>
</reference>
<dbReference type="EMBL" id="SSTD01014234">
    <property type="protein sequence ID" value="TYK04366.1"/>
    <property type="molecule type" value="Genomic_DNA"/>
</dbReference>
<protein>
    <submittedName>
        <fullName evidence="4">Retrovirus-related Pol polyprotein from transposon TNT 1-94</fullName>
    </submittedName>
</protein>
<evidence type="ECO:0000313" key="6">
    <source>
        <dbReference type="Proteomes" id="UP000321947"/>
    </source>
</evidence>
<name>A0A5D3C1S7_CUCMM</name>
<feature type="domain" description="Retrovirus-related Pol polyprotein from transposon TNT 1-94-like beta-barrel" evidence="2">
    <location>
        <begin position="188"/>
        <end position="228"/>
    </location>
</feature>
<dbReference type="Proteomes" id="UP000321947">
    <property type="component" value="Unassembled WGS sequence"/>
</dbReference>
<gene>
    <name evidence="4" type="ORF">E5676_scaffold675G00390</name>
    <name evidence="3" type="ORF">E6C27_scaffold33G00100</name>
</gene>
<evidence type="ECO:0000256" key="1">
    <source>
        <dbReference type="SAM" id="MobiDB-lite"/>
    </source>
</evidence>
<dbReference type="PANTHER" id="PTHR35317">
    <property type="entry name" value="OS04G0629600 PROTEIN"/>
    <property type="match status" value="1"/>
</dbReference>
<proteinExistence type="predicted"/>
<evidence type="ECO:0000259" key="2">
    <source>
        <dbReference type="Pfam" id="PF22936"/>
    </source>
</evidence>
<sequence length="228" mass="25748">MKIKESEVVSDYITQVQTVVNQLKRNGKTFKDVRIVEKILRSLTNDFKNVVCAIEKLKNLEEMTIGELVSSLEAHELRKKKTRGPRGGLTNKDDHQRRQGNVCTTQSRKKTWSRVVVSVTAMVVVVEIIMKRKNKGANKIGVDEVEIVEEEIAQIVQLSSVTIVENMNTTQRIACREEGTTPDSNMVWYLDTGASNHMYGCEDFFVDMQEIENGHVSFGDASKVQVKG</sequence>
<dbReference type="PANTHER" id="PTHR35317:SF28">
    <property type="entry name" value="ZINC FINGER, CCHC-TYPE, RIBONUCLEASE H-LIKE DOMAIN, GAG-PRE-INTEGRASE DOMAIN PROTEIN-RELATED"/>
    <property type="match status" value="1"/>
</dbReference>
<dbReference type="Proteomes" id="UP000321393">
    <property type="component" value="Unassembled WGS sequence"/>
</dbReference>
<feature type="region of interest" description="Disordered" evidence="1">
    <location>
        <begin position="79"/>
        <end position="106"/>
    </location>
</feature>
<dbReference type="Pfam" id="PF14223">
    <property type="entry name" value="Retrotran_gag_2"/>
    <property type="match status" value="1"/>
</dbReference>
<evidence type="ECO:0000313" key="4">
    <source>
        <dbReference type="EMBL" id="TYK04366.1"/>
    </source>
</evidence>